<feature type="binding site" evidence="7">
    <location>
        <position position="75"/>
    </location>
    <ligand>
        <name>ATP</name>
        <dbReference type="ChEBI" id="CHEBI:30616"/>
    </ligand>
</feature>
<evidence type="ECO:0000256" key="1">
    <source>
        <dbReference type="ARBA" id="ARBA00004370"/>
    </source>
</evidence>
<dbReference type="EMBL" id="CAUOFW020000725">
    <property type="protein sequence ID" value="CAK9135775.1"/>
    <property type="molecule type" value="Genomic_DNA"/>
</dbReference>
<organism evidence="10 11">
    <name type="scientific">Ilex paraguariensis</name>
    <name type="common">yerba mate</name>
    <dbReference type="NCBI Taxonomy" id="185542"/>
    <lineage>
        <taxon>Eukaryota</taxon>
        <taxon>Viridiplantae</taxon>
        <taxon>Streptophyta</taxon>
        <taxon>Embryophyta</taxon>
        <taxon>Tracheophyta</taxon>
        <taxon>Spermatophyta</taxon>
        <taxon>Magnoliopsida</taxon>
        <taxon>eudicotyledons</taxon>
        <taxon>Gunneridae</taxon>
        <taxon>Pentapetalae</taxon>
        <taxon>asterids</taxon>
        <taxon>campanulids</taxon>
        <taxon>Aquifoliales</taxon>
        <taxon>Aquifoliaceae</taxon>
        <taxon>Ilex</taxon>
    </lineage>
</organism>
<dbReference type="Gene3D" id="1.10.510.10">
    <property type="entry name" value="Transferase(Phosphotransferase) domain 1"/>
    <property type="match status" value="1"/>
</dbReference>
<dbReference type="PROSITE" id="PS00107">
    <property type="entry name" value="PROTEIN_KINASE_ATP"/>
    <property type="match status" value="1"/>
</dbReference>
<sequence>MSLAHILIISETSTIVGIALVSCFMYWLLKKKRKVPSTESMESEQFSPKNLIGVGSFGSVYKGILDEGGLTIAVKVLDVMRHGASKSFMAECEALRNIRHRNLLKIITSCSSVDFQGNDFKVLVYEFMPNGNLERWLHSNIEMNNTMNGLSSLNLLQRIDISIDMACALDCLHNHCEKPIIHCDLKPRKALINHDMVAHIGDFGLTRFHPRFTNTVHSSTGIK</sequence>
<keyword evidence="7" id="KW-0547">Nucleotide-binding</keyword>
<dbReference type="Proteomes" id="UP001642360">
    <property type="component" value="Unassembled WGS sequence"/>
</dbReference>
<dbReference type="PROSITE" id="PS50011">
    <property type="entry name" value="PROTEIN_KINASE_DOM"/>
    <property type="match status" value="1"/>
</dbReference>
<evidence type="ECO:0000256" key="7">
    <source>
        <dbReference type="PROSITE-ProRule" id="PRU10141"/>
    </source>
</evidence>
<keyword evidence="2" id="KW-0433">Leucine-rich repeat</keyword>
<dbReference type="SUPFAM" id="SSF56112">
    <property type="entry name" value="Protein kinase-like (PK-like)"/>
    <property type="match status" value="1"/>
</dbReference>
<gene>
    <name evidence="10" type="ORF">ILEXP_LOCUS2735</name>
</gene>
<dbReference type="Pfam" id="PF07714">
    <property type="entry name" value="PK_Tyr_Ser-Thr"/>
    <property type="match status" value="1"/>
</dbReference>
<dbReference type="InterPro" id="IPR001245">
    <property type="entry name" value="Ser-Thr/Tyr_kinase_cat_dom"/>
</dbReference>
<dbReference type="PIRSF" id="PIRSF000654">
    <property type="entry name" value="Integrin-linked_kinase"/>
    <property type="match status" value="1"/>
</dbReference>
<evidence type="ECO:0000313" key="10">
    <source>
        <dbReference type="EMBL" id="CAK9135775.1"/>
    </source>
</evidence>
<dbReference type="PANTHER" id="PTHR27008">
    <property type="entry name" value="OS04G0122200 PROTEIN"/>
    <property type="match status" value="1"/>
</dbReference>
<keyword evidence="7" id="KW-0067">ATP-binding</keyword>
<feature type="transmembrane region" description="Helical" evidence="8">
    <location>
        <begin position="6"/>
        <end position="29"/>
    </location>
</feature>
<protein>
    <recommendedName>
        <fullName evidence="9">Protein kinase domain-containing protein</fullName>
    </recommendedName>
</protein>
<dbReference type="FunFam" id="3.30.200.20:FF:000432">
    <property type="entry name" value="LRR receptor-like serine/threonine-protein kinase EFR"/>
    <property type="match status" value="1"/>
</dbReference>
<feature type="domain" description="Protein kinase" evidence="9">
    <location>
        <begin position="46"/>
        <end position="223"/>
    </location>
</feature>
<evidence type="ECO:0000256" key="6">
    <source>
        <dbReference type="ARBA" id="ARBA00023136"/>
    </source>
</evidence>
<dbReference type="GO" id="GO:0016020">
    <property type="term" value="C:membrane"/>
    <property type="evidence" value="ECO:0007669"/>
    <property type="project" value="UniProtKB-SubCell"/>
</dbReference>
<reference evidence="10 11" key="1">
    <citation type="submission" date="2024-02" db="EMBL/GenBank/DDBJ databases">
        <authorList>
            <person name="Vignale AGUSTIN F."/>
            <person name="Sosa J E."/>
            <person name="Modenutti C."/>
        </authorList>
    </citation>
    <scope>NUCLEOTIDE SEQUENCE [LARGE SCALE GENOMIC DNA]</scope>
</reference>
<dbReference type="GO" id="GO:0005524">
    <property type="term" value="F:ATP binding"/>
    <property type="evidence" value="ECO:0007669"/>
    <property type="project" value="UniProtKB-UniRule"/>
</dbReference>
<comment type="caution">
    <text evidence="10">The sequence shown here is derived from an EMBL/GenBank/DDBJ whole genome shotgun (WGS) entry which is preliminary data.</text>
</comment>
<evidence type="ECO:0000259" key="9">
    <source>
        <dbReference type="PROSITE" id="PS50011"/>
    </source>
</evidence>
<dbReference type="InterPro" id="IPR051809">
    <property type="entry name" value="Plant_receptor-like_S/T_kinase"/>
</dbReference>
<evidence type="ECO:0000256" key="4">
    <source>
        <dbReference type="ARBA" id="ARBA00022737"/>
    </source>
</evidence>
<keyword evidence="6 8" id="KW-0472">Membrane</keyword>
<evidence type="ECO:0000256" key="3">
    <source>
        <dbReference type="ARBA" id="ARBA00022692"/>
    </source>
</evidence>
<keyword evidence="11" id="KW-1185">Reference proteome</keyword>
<evidence type="ECO:0000256" key="8">
    <source>
        <dbReference type="SAM" id="Phobius"/>
    </source>
</evidence>
<comment type="subcellular location">
    <subcellularLocation>
        <location evidence="1">Membrane</location>
    </subcellularLocation>
</comment>
<accession>A0ABC8QTF6</accession>
<keyword evidence="5 8" id="KW-1133">Transmembrane helix</keyword>
<evidence type="ECO:0000256" key="2">
    <source>
        <dbReference type="ARBA" id="ARBA00022614"/>
    </source>
</evidence>
<evidence type="ECO:0000256" key="5">
    <source>
        <dbReference type="ARBA" id="ARBA00022989"/>
    </source>
</evidence>
<name>A0ABC8QTF6_9AQUA</name>
<dbReference type="InterPro" id="IPR000719">
    <property type="entry name" value="Prot_kinase_dom"/>
</dbReference>
<proteinExistence type="predicted"/>
<dbReference type="InterPro" id="IPR011009">
    <property type="entry name" value="Kinase-like_dom_sf"/>
</dbReference>
<keyword evidence="3 8" id="KW-0812">Transmembrane</keyword>
<dbReference type="AlphaFoldDB" id="A0ABC8QTF6"/>
<keyword evidence="4" id="KW-0677">Repeat</keyword>
<evidence type="ECO:0000313" key="11">
    <source>
        <dbReference type="Proteomes" id="UP001642360"/>
    </source>
</evidence>
<dbReference type="PANTHER" id="PTHR27008:SF596">
    <property type="entry name" value="OS02G0215500 PROTEIN"/>
    <property type="match status" value="1"/>
</dbReference>
<dbReference type="InterPro" id="IPR017441">
    <property type="entry name" value="Protein_kinase_ATP_BS"/>
</dbReference>